<protein>
    <submittedName>
        <fullName evidence="1">Uncharacterized protein</fullName>
    </submittedName>
</protein>
<name>A0ABX9BC90_9BACL</name>
<organism evidence="1 2">
    <name type="scientific">Paenibacillus pabuli</name>
    <dbReference type="NCBI Taxonomy" id="1472"/>
    <lineage>
        <taxon>Bacteria</taxon>
        <taxon>Bacillati</taxon>
        <taxon>Bacillota</taxon>
        <taxon>Bacilli</taxon>
        <taxon>Bacillales</taxon>
        <taxon>Paenibacillaceae</taxon>
        <taxon>Paenibacillus</taxon>
    </lineage>
</organism>
<proteinExistence type="predicted"/>
<dbReference type="RefSeq" id="WP_146615407.1">
    <property type="nucleotide sequence ID" value="NZ_QLLI01000021.1"/>
</dbReference>
<keyword evidence="2" id="KW-1185">Reference proteome</keyword>
<dbReference type="EMBL" id="QLLI01000021">
    <property type="protein sequence ID" value="RAI85650.1"/>
    <property type="molecule type" value="Genomic_DNA"/>
</dbReference>
<evidence type="ECO:0000313" key="1">
    <source>
        <dbReference type="EMBL" id="RAI85650.1"/>
    </source>
</evidence>
<evidence type="ECO:0000313" key="2">
    <source>
        <dbReference type="Proteomes" id="UP000248827"/>
    </source>
</evidence>
<dbReference type="Proteomes" id="UP000248827">
    <property type="component" value="Unassembled WGS sequence"/>
</dbReference>
<comment type="caution">
    <text evidence="1">The sequence shown here is derived from an EMBL/GenBank/DDBJ whole genome shotgun (WGS) entry which is preliminary data.</text>
</comment>
<gene>
    <name evidence="1" type="ORF">DET54_1215</name>
</gene>
<sequence>MFLWESEISLTNKTPWDYKWESLVHELSINDTYPLHEVFNYHGRTELTIDVRSLYYVNTNQDEITFSVHRMILDELKSPYRAFTISTGYNIQLSEALVIEDQLRLANDDLEERHMALFRSDFANALHIMMQEYKETYVPNIIQKSASLLPQTTVAKQKTVRKIKEDLEVVHWDDGTVSYLINKLKRVYITEEDVTKLEYYLRHNRELVVFKGWELRDIQAMATSALGRIDDPKVRIHLVEIEEL</sequence>
<accession>A0ABX9BC90</accession>
<reference evidence="1 2" key="1">
    <citation type="submission" date="2018-06" db="EMBL/GenBank/DDBJ databases">
        <title>Freshwater and sediment microbial communities from various areas in North America, analyzing microbe dynamics in response to fracking.</title>
        <authorList>
            <person name="Lamendella R."/>
        </authorList>
    </citation>
    <scope>NUCLEOTIDE SEQUENCE [LARGE SCALE GENOMIC DNA]</scope>
    <source>
        <strain evidence="1 2">NG-13</strain>
    </source>
</reference>